<evidence type="ECO:0000256" key="1">
    <source>
        <dbReference type="SAM" id="Phobius"/>
    </source>
</evidence>
<feature type="transmembrane region" description="Helical" evidence="1">
    <location>
        <begin position="130"/>
        <end position="156"/>
    </location>
</feature>
<dbReference type="Gene3D" id="2.180.10.10">
    <property type="entry name" value="RHS repeat-associated core"/>
    <property type="match status" value="1"/>
</dbReference>
<feature type="transmembrane region" description="Helical" evidence="1">
    <location>
        <begin position="202"/>
        <end position="222"/>
    </location>
</feature>
<organism evidence="2 3">
    <name type="scientific">Roseiconus lacunae</name>
    <dbReference type="NCBI Taxonomy" id="2605694"/>
    <lineage>
        <taxon>Bacteria</taxon>
        <taxon>Pseudomonadati</taxon>
        <taxon>Planctomycetota</taxon>
        <taxon>Planctomycetia</taxon>
        <taxon>Pirellulales</taxon>
        <taxon>Pirellulaceae</taxon>
        <taxon>Roseiconus</taxon>
    </lineage>
</organism>
<proteinExistence type="predicted"/>
<dbReference type="NCBIfam" id="TIGR03696">
    <property type="entry name" value="Rhs_assc_core"/>
    <property type="match status" value="1"/>
</dbReference>
<sequence length="387" mass="40240">MIALHNNVAQSIAVTNRLSSLGYSGEHFDAKAQQQYLRARFYNPANGRFNRLDLFAGNMQDPQSLHKYAYVHGDPIQGTDPSGLVGGFSVGGMVTTIGIGAGFGAITGAGFGAAYATAKGLEGKAFWKHVAVSAGAGTVAGAVIAGGGYALGWGLAAGMPSASALALGHGIVGIHPSALGFILSAGQFKDATQRGDTVDQNFAMVGMIGALIGGLLSGRSVLIGHRGQIVALEFGSKPTTPDNVANASAKLSEYLGSLSRSALQRGQSSSRQPRRKWSIAFDGDDPNVYEIRASGDVPNSIHPDAQVLFDAHGPVGHQVIPGQPRVGCCSEARSANALLFRNVPKERVKIVTVEIDQSVAPPCRNCGVTFPNSNANQHAQNRIANNQ</sequence>
<name>A0ABT7PS22_9BACT</name>
<keyword evidence="1" id="KW-0472">Membrane</keyword>
<protein>
    <submittedName>
        <fullName evidence="2">RHS repeat-associated core domain-containing protein</fullName>
    </submittedName>
</protein>
<feature type="transmembrane region" description="Helical" evidence="1">
    <location>
        <begin position="162"/>
        <end position="182"/>
    </location>
</feature>
<feature type="transmembrane region" description="Helical" evidence="1">
    <location>
        <begin position="97"/>
        <end position="118"/>
    </location>
</feature>
<dbReference type="InterPro" id="IPR022385">
    <property type="entry name" value="Rhs_assc_core"/>
</dbReference>
<keyword evidence="1" id="KW-0812">Transmembrane</keyword>
<gene>
    <name evidence="2" type="ORF">QTN89_27925</name>
</gene>
<dbReference type="EMBL" id="JASZZN010000036">
    <property type="protein sequence ID" value="MDM4019315.1"/>
    <property type="molecule type" value="Genomic_DNA"/>
</dbReference>
<dbReference type="Proteomes" id="UP001239462">
    <property type="component" value="Unassembled WGS sequence"/>
</dbReference>
<dbReference type="RefSeq" id="WP_289167423.1">
    <property type="nucleotide sequence ID" value="NZ_JASZZN010000036.1"/>
</dbReference>
<comment type="caution">
    <text evidence="2">The sequence shown here is derived from an EMBL/GenBank/DDBJ whole genome shotgun (WGS) entry which is preliminary data.</text>
</comment>
<reference evidence="2 3" key="1">
    <citation type="submission" date="2023-06" db="EMBL/GenBank/DDBJ databases">
        <title>Roseiconus lacunae JC819 isolated from Gulf of Mannar region, Tamil Nadu.</title>
        <authorList>
            <person name="Pk S."/>
            <person name="Ch S."/>
            <person name="Ch V.R."/>
        </authorList>
    </citation>
    <scope>NUCLEOTIDE SEQUENCE [LARGE SCALE GENOMIC DNA]</scope>
    <source>
        <strain evidence="2 3">JC819</strain>
    </source>
</reference>
<keyword evidence="1" id="KW-1133">Transmembrane helix</keyword>
<keyword evidence="3" id="KW-1185">Reference proteome</keyword>
<evidence type="ECO:0000313" key="3">
    <source>
        <dbReference type="Proteomes" id="UP001239462"/>
    </source>
</evidence>
<evidence type="ECO:0000313" key="2">
    <source>
        <dbReference type="EMBL" id="MDM4019315.1"/>
    </source>
</evidence>
<accession>A0ABT7PS22</accession>